<evidence type="ECO:0000313" key="3">
    <source>
        <dbReference type="Proteomes" id="UP000028542"/>
    </source>
</evidence>
<evidence type="ECO:0000256" key="1">
    <source>
        <dbReference type="SAM" id="Phobius"/>
    </source>
</evidence>
<keyword evidence="3" id="KW-1185">Reference proteome</keyword>
<keyword evidence="1" id="KW-0472">Membrane</keyword>
<feature type="transmembrane region" description="Helical" evidence="1">
    <location>
        <begin position="6"/>
        <end position="24"/>
    </location>
</feature>
<reference evidence="2 3" key="1">
    <citation type="submission" date="2014-07" db="EMBL/GenBank/DDBJ databases">
        <title>Draft genome of Clostridium sulfidigenes 113A isolated from sediments associated with methane hydrate from Krishna Godavari basin.</title>
        <authorList>
            <person name="Honkalas V.S."/>
            <person name="Dabir A.P."/>
            <person name="Arora P."/>
            <person name="Dhakephalkar P.K."/>
        </authorList>
    </citation>
    <scope>NUCLEOTIDE SEQUENCE [LARGE SCALE GENOMIC DNA]</scope>
    <source>
        <strain evidence="2 3">113A</strain>
    </source>
</reference>
<dbReference type="RefSeq" id="WP_035135400.1">
    <property type="nucleotide sequence ID" value="NZ_JPMD01000049.1"/>
</dbReference>
<dbReference type="AlphaFoldDB" id="A0A084J7S9"/>
<dbReference type="STRING" id="318464.IO99_17245"/>
<proteinExistence type="predicted"/>
<gene>
    <name evidence="2" type="ORF">IO99_17245</name>
</gene>
<evidence type="ECO:0000313" key="2">
    <source>
        <dbReference type="EMBL" id="KEZ85013.1"/>
    </source>
</evidence>
<dbReference type="EMBL" id="JPMD01000049">
    <property type="protein sequence ID" value="KEZ85013.1"/>
    <property type="molecule type" value="Genomic_DNA"/>
</dbReference>
<name>A0A084J7S9_9CLOT</name>
<keyword evidence="1" id="KW-1133">Transmembrane helix</keyword>
<protein>
    <submittedName>
        <fullName evidence="2">Uncharacterized protein</fullName>
    </submittedName>
</protein>
<comment type="caution">
    <text evidence="2">The sequence shown here is derived from an EMBL/GenBank/DDBJ whole genome shotgun (WGS) entry which is preliminary data.</text>
</comment>
<organism evidence="2 3">
    <name type="scientific">Clostridium sulfidigenes</name>
    <dbReference type="NCBI Taxonomy" id="318464"/>
    <lineage>
        <taxon>Bacteria</taxon>
        <taxon>Bacillati</taxon>
        <taxon>Bacillota</taxon>
        <taxon>Clostridia</taxon>
        <taxon>Eubacteriales</taxon>
        <taxon>Clostridiaceae</taxon>
        <taxon>Clostridium</taxon>
    </lineage>
</organism>
<dbReference type="Proteomes" id="UP000028542">
    <property type="component" value="Unassembled WGS sequence"/>
</dbReference>
<accession>A0A084J7S9</accession>
<sequence>MKSKLLNIFIITFLVISTLVLIGCNSKEDKAEDTIRGFIEKHYVADEEEVKAYDEYVKNGYGIGDKLTKADKEFAEYLSEKGFEVYRTDGYFYSRLKELYAKNCTLEIENLKITEKEKSEDMRCFNVSFDWIIRNDEEEIVKKHKVDKDMYLSKENGQWLINGYNRFEIIYTDFVMW</sequence>
<keyword evidence="1" id="KW-0812">Transmembrane</keyword>
<dbReference type="PROSITE" id="PS51257">
    <property type="entry name" value="PROKAR_LIPOPROTEIN"/>
    <property type="match status" value="1"/>
</dbReference>